<evidence type="ECO:0000259" key="1">
    <source>
        <dbReference type="Pfam" id="PF12728"/>
    </source>
</evidence>
<sequence length="55" mass="6642">MFLNTSEASDFLNITKNNLYRLIKDKKVKFYKPNGKNLYFKKEDLISYIERGVYE</sequence>
<dbReference type="Pfam" id="PF12728">
    <property type="entry name" value="HTH_17"/>
    <property type="match status" value="1"/>
</dbReference>
<dbReference type="GO" id="GO:0003677">
    <property type="term" value="F:DNA binding"/>
    <property type="evidence" value="ECO:0007669"/>
    <property type="project" value="InterPro"/>
</dbReference>
<name>A0A098LCY1_9BACT</name>
<evidence type="ECO:0000313" key="2">
    <source>
        <dbReference type="EMBL" id="GAL84247.1"/>
    </source>
</evidence>
<dbReference type="OrthoDB" id="597977at2"/>
<dbReference type="NCBIfam" id="TIGR01764">
    <property type="entry name" value="excise"/>
    <property type="match status" value="1"/>
</dbReference>
<gene>
    <name evidence="2" type="ORF">MYP_1475</name>
</gene>
<dbReference type="AlphaFoldDB" id="A0A098LCY1"/>
<evidence type="ECO:0000313" key="3">
    <source>
        <dbReference type="Proteomes" id="UP000030185"/>
    </source>
</evidence>
<protein>
    <recommendedName>
        <fullName evidence="1">Helix-turn-helix domain-containing protein</fullName>
    </recommendedName>
</protein>
<dbReference type="InterPro" id="IPR010093">
    <property type="entry name" value="SinI_DNA-bd"/>
</dbReference>
<dbReference type="Proteomes" id="UP000030185">
    <property type="component" value="Unassembled WGS sequence"/>
</dbReference>
<dbReference type="InterPro" id="IPR041657">
    <property type="entry name" value="HTH_17"/>
</dbReference>
<feature type="domain" description="Helix-turn-helix" evidence="1">
    <location>
        <begin position="2"/>
        <end position="51"/>
    </location>
</feature>
<organism evidence="2 3">
    <name type="scientific">Sporocytophaga myxococcoides</name>
    <dbReference type="NCBI Taxonomy" id="153721"/>
    <lineage>
        <taxon>Bacteria</taxon>
        <taxon>Pseudomonadati</taxon>
        <taxon>Bacteroidota</taxon>
        <taxon>Cytophagia</taxon>
        <taxon>Cytophagales</taxon>
        <taxon>Cytophagaceae</taxon>
        <taxon>Sporocytophaga</taxon>
    </lineage>
</organism>
<dbReference type="Gene3D" id="3.90.105.50">
    <property type="match status" value="1"/>
</dbReference>
<proteinExistence type="predicted"/>
<dbReference type="STRING" id="153721.MYP_1475"/>
<dbReference type="EMBL" id="BBLT01000002">
    <property type="protein sequence ID" value="GAL84247.1"/>
    <property type="molecule type" value="Genomic_DNA"/>
</dbReference>
<reference evidence="2 3" key="1">
    <citation type="submission" date="2014-09" db="EMBL/GenBank/DDBJ databases">
        <title>Sporocytophaga myxococcoides PG-01 genome sequencing.</title>
        <authorList>
            <person name="Liu L."/>
            <person name="Gao P.J."/>
            <person name="Chen G.J."/>
            <person name="Wang L.S."/>
        </authorList>
    </citation>
    <scope>NUCLEOTIDE SEQUENCE [LARGE SCALE GENOMIC DNA]</scope>
    <source>
        <strain evidence="2 3">PG-01</strain>
    </source>
</reference>
<keyword evidence="3" id="KW-1185">Reference proteome</keyword>
<dbReference type="InterPro" id="IPR038148">
    <property type="entry name" value="Tn1545/Tn916_Xis"/>
</dbReference>
<dbReference type="RefSeq" id="WP_081990426.1">
    <property type="nucleotide sequence ID" value="NZ_BBLT01000002.1"/>
</dbReference>
<accession>A0A098LCY1</accession>
<comment type="caution">
    <text evidence="2">The sequence shown here is derived from an EMBL/GenBank/DDBJ whole genome shotgun (WGS) entry which is preliminary data.</text>
</comment>